<sequence>MNHYKELYERYYNNLTKGKRNSSLNRRQGYVQPNFNSEKKLSLANKFIIQLSIAIFMMIFFLGCKTVNNEYGNKVLKCANGAINKKYDYKYVVNRLDNMTLDDVENVSVQMIDKIKAGFVGGKTIIEELETEYSIPVMANKSFEDDAHRKDKDNIITFSIKEKTPIKSCNSGKIKKIDVDKNLGEYIIIDHGKGIESKYYNISKIFVKVGDKVDKDTVIGEVDVSPEGITNFYFEILYMGKAQDIYNSMVI</sequence>
<evidence type="ECO:0000256" key="2">
    <source>
        <dbReference type="SAM" id="Phobius"/>
    </source>
</evidence>
<dbReference type="RefSeq" id="WP_061995002.1">
    <property type="nucleotide sequence ID" value="NZ_JAAGPU010000001.1"/>
</dbReference>
<keyword evidence="1" id="KW-0732">Signal</keyword>
<name>A0A6M0GYF0_9CLOT</name>
<dbReference type="Proteomes" id="UP000481872">
    <property type="component" value="Unassembled WGS sequence"/>
</dbReference>
<keyword evidence="5" id="KW-1185">Reference proteome</keyword>
<dbReference type="CDD" id="cd12797">
    <property type="entry name" value="M23_peptidase"/>
    <property type="match status" value="1"/>
</dbReference>
<accession>A0A6M0GYF0</accession>
<feature type="transmembrane region" description="Helical" evidence="2">
    <location>
        <begin position="47"/>
        <end position="64"/>
    </location>
</feature>
<evidence type="ECO:0000313" key="4">
    <source>
        <dbReference type="EMBL" id="NEU03379.1"/>
    </source>
</evidence>
<dbReference type="EMBL" id="JAAGPU010000001">
    <property type="protein sequence ID" value="NEU03379.1"/>
    <property type="molecule type" value="Genomic_DNA"/>
</dbReference>
<dbReference type="PANTHER" id="PTHR21666:SF289">
    <property type="entry name" value="L-ALA--D-GLU ENDOPEPTIDASE"/>
    <property type="match status" value="1"/>
</dbReference>
<proteinExistence type="predicted"/>
<feature type="domain" description="M23ase beta-sheet core" evidence="3">
    <location>
        <begin position="156"/>
        <end position="244"/>
    </location>
</feature>
<dbReference type="InterPro" id="IPR050570">
    <property type="entry name" value="Cell_wall_metabolism_enzyme"/>
</dbReference>
<evidence type="ECO:0000256" key="1">
    <source>
        <dbReference type="ARBA" id="ARBA00022729"/>
    </source>
</evidence>
<dbReference type="InterPro" id="IPR016047">
    <property type="entry name" value="M23ase_b-sheet_dom"/>
</dbReference>
<dbReference type="SUPFAM" id="SSF51261">
    <property type="entry name" value="Duplicated hybrid motif"/>
    <property type="match status" value="1"/>
</dbReference>
<evidence type="ECO:0000259" key="3">
    <source>
        <dbReference type="Pfam" id="PF01551"/>
    </source>
</evidence>
<dbReference type="PANTHER" id="PTHR21666">
    <property type="entry name" value="PEPTIDASE-RELATED"/>
    <property type="match status" value="1"/>
</dbReference>
<gene>
    <name evidence="4" type="ORF">G3M99_00635</name>
</gene>
<organism evidence="4 5">
    <name type="scientific">Clostridium senegalense</name>
    <dbReference type="NCBI Taxonomy" id="1465809"/>
    <lineage>
        <taxon>Bacteria</taxon>
        <taxon>Bacillati</taxon>
        <taxon>Bacillota</taxon>
        <taxon>Clostridia</taxon>
        <taxon>Eubacteriales</taxon>
        <taxon>Clostridiaceae</taxon>
        <taxon>Clostridium</taxon>
    </lineage>
</organism>
<dbReference type="Pfam" id="PF01551">
    <property type="entry name" value="Peptidase_M23"/>
    <property type="match status" value="1"/>
</dbReference>
<reference evidence="4 5" key="1">
    <citation type="submission" date="2020-02" db="EMBL/GenBank/DDBJ databases">
        <title>Genome assembly of a novel Clostridium senegalense strain.</title>
        <authorList>
            <person name="Gupta T.B."/>
            <person name="Jauregui R."/>
            <person name="Maclean P."/>
            <person name="Nawarathana A."/>
            <person name="Brightwell G."/>
        </authorList>
    </citation>
    <scope>NUCLEOTIDE SEQUENCE [LARGE SCALE GENOMIC DNA]</scope>
    <source>
        <strain evidence="4 5">AGRFS4</strain>
    </source>
</reference>
<dbReference type="AlphaFoldDB" id="A0A6M0GYF0"/>
<keyword evidence="2" id="KW-1133">Transmembrane helix</keyword>
<dbReference type="InterPro" id="IPR011055">
    <property type="entry name" value="Dup_hybrid_motif"/>
</dbReference>
<comment type="caution">
    <text evidence="4">The sequence shown here is derived from an EMBL/GenBank/DDBJ whole genome shotgun (WGS) entry which is preliminary data.</text>
</comment>
<evidence type="ECO:0000313" key="5">
    <source>
        <dbReference type="Proteomes" id="UP000481872"/>
    </source>
</evidence>
<dbReference type="GO" id="GO:0004222">
    <property type="term" value="F:metalloendopeptidase activity"/>
    <property type="evidence" value="ECO:0007669"/>
    <property type="project" value="TreeGrafter"/>
</dbReference>
<keyword evidence="2" id="KW-0472">Membrane</keyword>
<dbReference type="Gene3D" id="2.70.70.10">
    <property type="entry name" value="Glucose Permease (Domain IIA)"/>
    <property type="match status" value="1"/>
</dbReference>
<keyword evidence="2" id="KW-0812">Transmembrane</keyword>
<protein>
    <submittedName>
        <fullName evidence="4">M23 family metallopeptidase</fullName>
    </submittedName>
</protein>